<evidence type="ECO:0000313" key="2">
    <source>
        <dbReference type="Proteomes" id="UP000280307"/>
    </source>
</evidence>
<name>A0A426U0G9_9CHLR</name>
<protein>
    <submittedName>
        <fullName evidence="1">Uncharacterized protein</fullName>
    </submittedName>
</protein>
<reference evidence="1 2" key="1">
    <citation type="submission" date="2018-12" db="EMBL/GenBank/DDBJ databases">
        <title>Genome Sequence of Candidatus Viridilinea halotolerans isolated from saline sulfide-rich spring.</title>
        <authorList>
            <person name="Grouzdev D.S."/>
            <person name="Burganskaya E.I."/>
            <person name="Krutkina M.S."/>
            <person name="Sukhacheva M.V."/>
            <person name="Gorlenko V.M."/>
        </authorList>
    </citation>
    <scope>NUCLEOTIDE SEQUENCE [LARGE SCALE GENOMIC DNA]</scope>
    <source>
        <strain evidence="1">Chok-6</strain>
    </source>
</reference>
<accession>A0A426U0G9</accession>
<evidence type="ECO:0000313" key="1">
    <source>
        <dbReference type="EMBL" id="RRR72465.1"/>
    </source>
</evidence>
<dbReference type="Proteomes" id="UP000280307">
    <property type="component" value="Unassembled WGS sequence"/>
</dbReference>
<sequence length="117" mass="12845">MWSQCRKEDAKPTGHRTVFISDYHGTLCQAQNFNTSDEGKALLKTRWRVEQTIAWLTRYQGSRQVRCLGLKAAQAVGGLCNSLPSELFTAEGAEVAEGSLPVAGSHPLHPYAVKNPC</sequence>
<comment type="caution">
    <text evidence="1">The sequence shown here is derived from an EMBL/GenBank/DDBJ whole genome shotgun (WGS) entry which is preliminary data.</text>
</comment>
<organism evidence="1 2">
    <name type="scientific">Candidatus Viridilinea halotolerans</name>
    <dbReference type="NCBI Taxonomy" id="2491704"/>
    <lineage>
        <taxon>Bacteria</taxon>
        <taxon>Bacillati</taxon>
        <taxon>Chloroflexota</taxon>
        <taxon>Chloroflexia</taxon>
        <taxon>Chloroflexales</taxon>
        <taxon>Chloroflexineae</taxon>
        <taxon>Oscillochloridaceae</taxon>
        <taxon>Candidatus Viridilinea</taxon>
    </lineage>
</organism>
<proteinExistence type="predicted"/>
<gene>
    <name evidence="1" type="ORF">EI684_10085</name>
</gene>
<dbReference type="AlphaFoldDB" id="A0A426U0G9"/>
<dbReference type="EMBL" id="RSAS01000391">
    <property type="protein sequence ID" value="RRR72465.1"/>
    <property type="molecule type" value="Genomic_DNA"/>
</dbReference>
<feature type="non-terminal residue" evidence="1">
    <location>
        <position position="117"/>
    </location>
</feature>